<reference evidence="5" key="1">
    <citation type="journal article" date="2018" name="Genome Biol. Evol.">
        <title>Genomics and development of Lentinus tigrinus, a white-rot wood-decaying mushroom with dimorphic fruiting bodies.</title>
        <authorList>
            <person name="Wu B."/>
            <person name="Xu Z."/>
            <person name="Knudson A."/>
            <person name="Carlson A."/>
            <person name="Chen N."/>
            <person name="Kovaka S."/>
            <person name="LaButti K."/>
            <person name="Lipzen A."/>
            <person name="Pennachio C."/>
            <person name="Riley R."/>
            <person name="Schakwitz W."/>
            <person name="Umezawa K."/>
            <person name="Ohm R.A."/>
            <person name="Grigoriev I.V."/>
            <person name="Nagy L.G."/>
            <person name="Gibbons J."/>
            <person name="Hibbett D."/>
        </authorList>
    </citation>
    <scope>NUCLEOTIDE SEQUENCE [LARGE SCALE GENOMIC DNA]</scope>
    <source>
        <strain evidence="5">ALCF2SS1-6</strain>
    </source>
</reference>
<dbReference type="PANTHER" id="PTHR23402:SF1">
    <property type="entry name" value="PYROGLUTAMYL-PEPTIDASE I"/>
    <property type="match status" value="1"/>
</dbReference>
<evidence type="ECO:0000256" key="4">
    <source>
        <dbReference type="ARBA" id="ARBA00022807"/>
    </source>
</evidence>
<dbReference type="AlphaFoldDB" id="A0A5C2RPH1"/>
<dbReference type="Proteomes" id="UP000313359">
    <property type="component" value="Unassembled WGS sequence"/>
</dbReference>
<keyword evidence="2" id="KW-0645">Protease</keyword>
<dbReference type="OrthoDB" id="407146at2759"/>
<protein>
    <submittedName>
        <fullName evidence="5">Peptidase C15, pyroglutamyl peptidase I-like protein</fullName>
    </submittedName>
</protein>
<dbReference type="SUPFAM" id="SSF53182">
    <property type="entry name" value="Pyrrolidone carboxyl peptidase (pyroglutamate aminopeptidase)"/>
    <property type="match status" value="1"/>
</dbReference>
<keyword evidence="3" id="KW-0378">Hydrolase</keyword>
<dbReference type="InterPro" id="IPR016125">
    <property type="entry name" value="Peptidase_C15-like"/>
</dbReference>
<name>A0A5C2RPH1_9APHY</name>
<evidence type="ECO:0000256" key="2">
    <source>
        <dbReference type="ARBA" id="ARBA00022670"/>
    </source>
</evidence>
<keyword evidence="6" id="KW-1185">Reference proteome</keyword>
<organism evidence="5 6">
    <name type="scientific">Lentinus tigrinus ALCF2SS1-6</name>
    <dbReference type="NCBI Taxonomy" id="1328759"/>
    <lineage>
        <taxon>Eukaryota</taxon>
        <taxon>Fungi</taxon>
        <taxon>Dikarya</taxon>
        <taxon>Basidiomycota</taxon>
        <taxon>Agaricomycotina</taxon>
        <taxon>Agaricomycetes</taxon>
        <taxon>Polyporales</taxon>
        <taxon>Polyporaceae</taxon>
        <taxon>Lentinus</taxon>
    </lineage>
</organism>
<evidence type="ECO:0000313" key="5">
    <source>
        <dbReference type="EMBL" id="RPD53518.1"/>
    </source>
</evidence>
<sequence>MAPIDPSALRILVSGFGPFSDYKENPSWLAVQPLHDTRLATDSGRPIHITTLELPVSYEYVLKNVPGLHKRPPVLPSSADASISIPEQGYDFIFHVGVSRRGPIRIERVGHKYGYNRMLPDATGQLGPIVKHAESPDTESVRGFGEGYEEFPEELSTDVDVPALVAHLQMEGLELGTSIDAGHYLCDFTLYTSLAVSRKVSQEKPRPVLFMHVPVREELSTEKVTDMVQRIVLWVCNGLS</sequence>
<evidence type="ECO:0000313" key="6">
    <source>
        <dbReference type="Proteomes" id="UP000313359"/>
    </source>
</evidence>
<evidence type="ECO:0000256" key="3">
    <source>
        <dbReference type="ARBA" id="ARBA00022801"/>
    </source>
</evidence>
<keyword evidence="4" id="KW-0788">Thiol protease</keyword>
<comment type="similarity">
    <text evidence="1">Belongs to the peptidase C15 family.</text>
</comment>
<dbReference type="InterPro" id="IPR036440">
    <property type="entry name" value="Peptidase_C15-like_sf"/>
</dbReference>
<evidence type="ECO:0000256" key="1">
    <source>
        <dbReference type="ARBA" id="ARBA00006641"/>
    </source>
</evidence>
<dbReference type="EMBL" id="ML122320">
    <property type="protein sequence ID" value="RPD53518.1"/>
    <property type="molecule type" value="Genomic_DNA"/>
</dbReference>
<dbReference type="Gene3D" id="3.40.630.20">
    <property type="entry name" value="Peptidase C15, pyroglutamyl peptidase I-like"/>
    <property type="match status" value="1"/>
</dbReference>
<dbReference type="Pfam" id="PF01470">
    <property type="entry name" value="Peptidase_C15"/>
    <property type="match status" value="1"/>
</dbReference>
<gene>
    <name evidence="5" type="ORF">L227DRAFT_567893</name>
</gene>
<dbReference type="PANTHER" id="PTHR23402">
    <property type="entry name" value="PROTEASE FAMILY C15 PYROGLUTAMYL-PEPTIDASE I-RELATED"/>
    <property type="match status" value="1"/>
</dbReference>
<dbReference type="GO" id="GO:0008234">
    <property type="term" value="F:cysteine-type peptidase activity"/>
    <property type="evidence" value="ECO:0007669"/>
    <property type="project" value="UniProtKB-KW"/>
</dbReference>
<accession>A0A5C2RPH1</accession>
<dbReference type="GO" id="GO:0006508">
    <property type="term" value="P:proteolysis"/>
    <property type="evidence" value="ECO:0007669"/>
    <property type="project" value="UniProtKB-KW"/>
</dbReference>
<proteinExistence type="inferred from homology"/>